<evidence type="ECO:0000313" key="3">
    <source>
        <dbReference type="Proteomes" id="UP000256561"/>
    </source>
</evidence>
<evidence type="ECO:0000313" key="2">
    <source>
        <dbReference type="EMBL" id="RDV24317.1"/>
    </source>
</evidence>
<dbReference type="OrthoDB" id="7021410at2"/>
<dbReference type="Pfam" id="PF11157">
    <property type="entry name" value="DUF2937"/>
    <property type="match status" value="1"/>
</dbReference>
<organism evidence="2 3">
    <name type="scientific">Alteromonas aestuariivivens</name>
    <dbReference type="NCBI Taxonomy" id="1938339"/>
    <lineage>
        <taxon>Bacteria</taxon>
        <taxon>Pseudomonadati</taxon>
        <taxon>Pseudomonadota</taxon>
        <taxon>Gammaproteobacteria</taxon>
        <taxon>Alteromonadales</taxon>
        <taxon>Alteromonadaceae</taxon>
        <taxon>Alteromonas/Salinimonas group</taxon>
        <taxon>Alteromonas</taxon>
    </lineage>
</organism>
<evidence type="ECO:0000256" key="1">
    <source>
        <dbReference type="SAM" id="Phobius"/>
    </source>
</evidence>
<gene>
    <name evidence="2" type="ORF">DXV75_14635</name>
</gene>
<keyword evidence="1" id="KW-0472">Membrane</keyword>
<protein>
    <submittedName>
        <fullName evidence="2">DUF2937 family protein</fullName>
    </submittedName>
</protein>
<dbReference type="AlphaFoldDB" id="A0A3D8M3J9"/>
<dbReference type="InterPro" id="IPR022584">
    <property type="entry name" value="DUF2937"/>
</dbReference>
<proteinExistence type="predicted"/>
<feature type="transmembrane region" description="Helical" evidence="1">
    <location>
        <begin position="135"/>
        <end position="157"/>
    </location>
</feature>
<accession>A0A3D8M3J9</accession>
<comment type="caution">
    <text evidence="2">The sequence shown here is derived from an EMBL/GenBank/DDBJ whole genome shotgun (WGS) entry which is preliminary data.</text>
</comment>
<keyword evidence="3" id="KW-1185">Reference proteome</keyword>
<keyword evidence="1" id="KW-1133">Transmembrane helix</keyword>
<dbReference type="EMBL" id="QRHA01000012">
    <property type="protein sequence ID" value="RDV24317.1"/>
    <property type="molecule type" value="Genomic_DNA"/>
</dbReference>
<name>A0A3D8M3J9_9ALTE</name>
<keyword evidence="1" id="KW-0812">Transmembrane</keyword>
<dbReference type="Proteomes" id="UP000256561">
    <property type="component" value="Unassembled WGS sequence"/>
</dbReference>
<reference evidence="3" key="1">
    <citation type="submission" date="2018-08" db="EMBL/GenBank/DDBJ databases">
        <authorList>
            <person name="Zhang J."/>
            <person name="Du Z.-J."/>
        </authorList>
    </citation>
    <scope>NUCLEOTIDE SEQUENCE [LARGE SCALE GENOMIC DNA]</scope>
    <source>
        <strain evidence="3">KCTC 52655</strain>
    </source>
</reference>
<sequence>MIVRIIDKIGFAVLLLLALQIPILADHYRQYLSGYYDATARQVAEYQSMADEFGYPTVTEMINALERNSSPIVQKDAQYKLRTLAEHRQLESGLSTLKNGHYFQQAWYMLAPKQRATLARVLENFSPSVPLTPSAIVYSLITAILANLLLWTPFWLFRTGKAIHARRQHKKQLQGLLNRV</sequence>